<dbReference type="GO" id="GO:0016853">
    <property type="term" value="F:isomerase activity"/>
    <property type="evidence" value="ECO:0007669"/>
    <property type="project" value="UniProtKB-KW"/>
</dbReference>
<reference evidence="4" key="1">
    <citation type="journal article" date="2012" name="MBio">
        <title>Comparative genome analysis of Trichophyton rubrum and related dermatophytes reveals candidate genes involved in infection.</title>
        <authorList>
            <person name="Martinez D.A."/>
            <person name="Oliver B.G."/>
            <person name="Graeser Y."/>
            <person name="Goldberg J.M."/>
            <person name="Li W."/>
            <person name="Martinez-Rossi N.M."/>
            <person name="Monod M."/>
            <person name="Shelest E."/>
            <person name="Barton R.C."/>
            <person name="Birch E."/>
            <person name="Brakhage A.A."/>
            <person name="Chen Z."/>
            <person name="Gurr S.J."/>
            <person name="Heiman D."/>
            <person name="Heitman J."/>
            <person name="Kosti I."/>
            <person name="Rossi A."/>
            <person name="Saif S."/>
            <person name="Samalova M."/>
            <person name="Saunders C.W."/>
            <person name="Shea T."/>
            <person name="Summerbell R.C."/>
            <person name="Xu J."/>
            <person name="Young S."/>
            <person name="Zeng Q."/>
            <person name="Birren B.W."/>
            <person name="Cuomo C.A."/>
            <person name="White T.C."/>
        </authorList>
    </citation>
    <scope>NUCLEOTIDE SEQUENCE [LARGE SCALE GENOMIC DNA]</scope>
    <source>
        <strain evidence="4">ATCC MYA-4605 / CBS 113480</strain>
    </source>
</reference>
<gene>
    <name evidence="3" type="ORF">MCYG_07397</name>
</gene>
<dbReference type="Pfam" id="PF04303">
    <property type="entry name" value="PrpF"/>
    <property type="match status" value="1"/>
</dbReference>
<dbReference type="GeneID" id="9225803"/>
<sequence length="399" mass="42143">MWKSQIGSCSVKSRLFSTSVAVHRQNRIPASYYRGGTSRGLIFQQKDLPASRDDWKSIFLGTMGSPDPNGRQLDGLGGGISSLSKICVVSPASDQSRAQGAQVDFTFVQVGIKSTDIDYSGNCGNLTSAVGPFAIDSGLVSLSREDVKADKTATVRIYNTNTQKIIDSTFPISISPDGTVEAEASGDFTIDGVAGSSSRIKLDFINPSGAKTGKLLPTGAPMDTFDGVRATCIDVGNPMIFIPASDLPVDGKISPDQISSTPGLLERLERIRTQAAIKMGMAKTADDVPASIPKVNIISTPDEEGVDITVRTISVGQPHKALPITAGLSLAVATKLEGSVVKQFVSRESKAASDAVVIGHPGGTLAVGAEFKDSDSRVVDRATVYRSARRLMDGLVYWK</sequence>
<evidence type="ECO:0000256" key="1">
    <source>
        <dbReference type="ARBA" id="ARBA00007673"/>
    </source>
</evidence>
<dbReference type="Gene3D" id="3.10.310.10">
    <property type="entry name" value="Diaminopimelate Epimerase, Chain A, domain 1"/>
    <property type="match status" value="2"/>
</dbReference>
<dbReference type="SUPFAM" id="SSF54506">
    <property type="entry name" value="Diaminopimelate epimerase-like"/>
    <property type="match status" value="2"/>
</dbReference>
<dbReference type="HOGENOM" id="CLU_026443_0_0_1"/>
<dbReference type="EMBL" id="DS995707">
    <property type="protein sequence ID" value="EEQ34578.1"/>
    <property type="molecule type" value="Genomic_DNA"/>
</dbReference>
<dbReference type="OrthoDB" id="10267539at2759"/>
<proteinExistence type="inferred from homology"/>
<dbReference type="eggNOG" id="ENOG502QSUX">
    <property type="taxonomic scope" value="Eukaryota"/>
</dbReference>
<dbReference type="VEuPathDB" id="FungiDB:MCYG_07397"/>
<dbReference type="AlphaFoldDB" id="C5FYI0"/>
<keyword evidence="2" id="KW-0413">Isomerase</keyword>
<dbReference type="RefSeq" id="XP_002843614.1">
    <property type="nucleotide sequence ID" value="XM_002843568.1"/>
</dbReference>
<evidence type="ECO:0000313" key="3">
    <source>
        <dbReference type="EMBL" id="EEQ34578.1"/>
    </source>
</evidence>
<dbReference type="STRING" id="554155.C5FYI0"/>
<dbReference type="PANTHER" id="PTHR43709">
    <property type="entry name" value="ACONITATE ISOMERASE-RELATED"/>
    <property type="match status" value="1"/>
</dbReference>
<dbReference type="Proteomes" id="UP000002035">
    <property type="component" value="Unassembled WGS sequence"/>
</dbReference>
<dbReference type="OMA" id="CCLACAC"/>
<protein>
    <submittedName>
        <fullName evidence="3">DUF453 domain-containing protein</fullName>
    </submittedName>
</protein>
<dbReference type="PANTHER" id="PTHR43709:SF2">
    <property type="entry name" value="DUF453 DOMAIN PROTEIN (AFU_ORTHOLOGUE AFUA_6G00360)"/>
    <property type="match status" value="1"/>
</dbReference>
<accession>C5FYI0</accession>
<organism evidence="3 4">
    <name type="scientific">Arthroderma otae (strain ATCC MYA-4605 / CBS 113480)</name>
    <name type="common">Microsporum canis</name>
    <dbReference type="NCBI Taxonomy" id="554155"/>
    <lineage>
        <taxon>Eukaryota</taxon>
        <taxon>Fungi</taxon>
        <taxon>Dikarya</taxon>
        <taxon>Ascomycota</taxon>
        <taxon>Pezizomycotina</taxon>
        <taxon>Eurotiomycetes</taxon>
        <taxon>Eurotiomycetidae</taxon>
        <taxon>Onygenales</taxon>
        <taxon>Arthrodermataceae</taxon>
        <taxon>Microsporum</taxon>
    </lineage>
</organism>
<evidence type="ECO:0000313" key="4">
    <source>
        <dbReference type="Proteomes" id="UP000002035"/>
    </source>
</evidence>
<dbReference type="InterPro" id="IPR007400">
    <property type="entry name" value="PrpF-like"/>
</dbReference>
<comment type="similarity">
    <text evidence="1">Belongs to the PrpF family.</text>
</comment>
<evidence type="ECO:0000256" key="2">
    <source>
        <dbReference type="ARBA" id="ARBA00023235"/>
    </source>
</evidence>
<name>C5FYI0_ARTOC</name>
<keyword evidence="4" id="KW-1185">Reference proteome</keyword>